<dbReference type="PATRIC" id="fig|1679444.3.peg.2278"/>
<dbReference type="Pfam" id="PF03572">
    <property type="entry name" value="Peptidase_S41"/>
    <property type="match status" value="1"/>
</dbReference>
<name>A0A1C7PDS2_9BACT</name>
<dbReference type="PROSITE" id="PS50106">
    <property type="entry name" value="PDZ"/>
    <property type="match status" value="1"/>
</dbReference>
<dbReference type="EMBL" id="LT629973">
    <property type="protein sequence ID" value="SEH74881.1"/>
    <property type="molecule type" value="Genomic_DNA"/>
</dbReference>
<feature type="signal peptide" evidence="7">
    <location>
        <begin position="1"/>
        <end position="29"/>
    </location>
</feature>
<keyword evidence="10" id="KW-1185">Reference proteome</keyword>
<dbReference type="SMART" id="SM00245">
    <property type="entry name" value="TSPc"/>
    <property type="match status" value="1"/>
</dbReference>
<evidence type="ECO:0000256" key="6">
    <source>
        <dbReference type="SAM" id="MobiDB-lite"/>
    </source>
</evidence>
<sequence>MKMTMFNWTRKLVLSAMSVAAFASCTVQAAPDFDQIGKQFSLMLQNAHFSHAEFNDEMSQKFLLSYLKEVDPARIYFTKKDVDALMKKYGTEIDDYLLGNETSRLAQELYDAYSSRALKRISRARQLIDQNDMTFTGDEKIARSRKTVDWAKDEQELDALWRNLIADQLLSETLRRESIAKLAKEQGKPDPSLKEKSPKDKLHARYERLQRTVGEADMEDMASSLLGAVSHVYDPHTDYMSAREEEKFMAAMTTSMVGIGALLTAEDDGSTKIAGIVKGGPAEKSGELKLDDRIVAVDSTNSGEMTDILYMGIDKVVDLVRGKVGVPVRLKVEPADNPGHVKIVTIVRQKVEMKDEMASGKIIDLKGKDGKVTRLGILTLPAFYSDLKEGDVKCAADVKKILQRMSKENVEGLVVDLRNNGGGSLEEVRKMVGFFTGAGPVVQIKDFRGNVDCKTVSGKPIFTGPVVVLCNKLSASASEIFAAALADYGRAVIVGDTTSFGKGTVQVPLSVGDYLPYFASRERAGMLKVTVQKFYRIAGGSTQLKGVASDIVLPTASAAFEVGEGVLDYAMPYDEIPKAPHYTKSKDVDKMLPVLKARSESRVSKDKDMQYMKEDIARFRERTLKNSVSLNKAERVKENDELLARKKSIDTERKVRYADMAKDDEETMAIFRLNLEDVKKDGLQKASIEKDKNDFMIMSEDPTSDLDEAPDYPSGLDPELRESLNIVNDMIDLKKV</sequence>
<dbReference type="Pfam" id="PF17820">
    <property type="entry name" value="PDZ_6"/>
    <property type="match status" value="1"/>
</dbReference>
<dbReference type="PANTHER" id="PTHR32060:SF22">
    <property type="entry name" value="CARBOXYL-TERMINAL-PROCESSING PEPTIDASE 3, CHLOROPLASTIC"/>
    <property type="match status" value="1"/>
</dbReference>
<organism evidence="9 10">
    <name type="scientific">Akkermansia glycaniphila</name>
    <dbReference type="NCBI Taxonomy" id="1679444"/>
    <lineage>
        <taxon>Bacteria</taxon>
        <taxon>Pseudomonadati</taxon>
        <taxon>Verrucomicrobiota</taxon>
        <taxon>Verrucomicrobiia</taxon>
        <taxon>Verrucomicrobiales</taxon>
        <taxon>Akkermansiaceae</taxon>
        <taxon>Akkermansia</taxon>
    </lineage>
</organism>
<dbReference type="KEGG" id="agl:PYTT_0426"/>
<dbReference type="GO" id="GO:0006508">
    <property type="term" value="P:proteolysis"/>
    <property type="evidence" value="ECO:0007669"/>
    <property type="project" value="UniProtKB-KW"/>
</dbReference>
<dbReference type="InterPro" id="IPR004447">
    <property type="entry name" value="Peptidase_S41A"/>
</dbReference>
<gene>
    <name evidence="9" type="ORF">PYTT_0426</name>
</gene>
<dbReference type="AlphaFoldDB" id="A0A1C7PDS2"/>
<evidence type="ECO:0000313" key="9">
    <source>
        <dbReference type="EMBL" id="SEH74881.1"/>
    </source>
</evidence>
<reference evidence="10" key="1">
    <citation type="submission" date="2016-09" db="EMBL/GenBank/DDBJ databases">
        <authorList>
            <person name="Koehorst J."/>
        </authorList>
    </citation>
    <scope>NUCLEOTIDE SEQUENCE [LARGE SCALE GENOMIC DNA]</scope>
</reference>
<dbReference type="STRING" id="1679444.PYTT_0426"/>
<evidence type="ECO:0000256" key="5">
    <source>
        <dbReference type="RuleBase" id="RU004404"/>
    </source>
</evidence>
<dbReference type="InterPro" id="IPR005151">
    <property type="entry name" value="Tail-specific_protease"/>
</dbReference>
<dbReference type="GO" id="GO:0008236">
    <property type="term" value="F:serine-type peptidase activity"/>
    <property type="evidence" value="ECO:0007669"/>
    <property type="project" value="UniProtKB-KW"/>
</dbReference>
<dbReference type="NCBIfam" id="TIGR00225">
    <property type="entry name" value="prc"/>
    <property type="match status" value="1"/>
</dbReference>
<evidence type="ECO:0000256" key="3">
    <source>
        <dbReference type="ARBA" id="ARBA00022801"/>
    </source>
</evidence>
<dbReference type="SUPFAM" id="SSF50156">
    <property type="entry name" value="PDZ domain-like"/>
    <property type="match status" value="1"/>
</dbReference>
<dbReference type="GO" id="GO:0030288">
    <property type="term" value="C:outer membrane-bounded periplasmic space"/>
    <property type="evidence" value="ECO:0007669"/>
    <property type="project" value="TreeGrafter"/>
</dbReference>
<dbReference type="Gene3D" id="2.30.42.10">
    <property type="match status" value="1"/>
</dbReference>
<comment type="similarity">
    <text evidence="1 5">Belongs to the peptidase S41A family.</text>
</comment>
<feature type="region of interest" description="Disordered" evidence="6">
    <location>
        <begin position="699"/>
        <end position="718"/>
    </location>
</feature>
<feature type="domain" description="PDZ" evidence="8">
    <location>
        <begin position="249"/>
        <end position="321"/>
    </location>
</feature>
<dbReference type="SMR" id="A0A1C7PDS2"/>
<dbReference type="CDD" id="cd06782">
    <property type="entry name" value="cpPDZ_CPP-like"/>
    <property type="match status" value="1"/>
</dbReference>
<dbReference type="GO" id="GO:0007165">
    <property type="term" value="P:signal transduction"/>
    <property type="evidence" value="ECO:0007669"/>
    <property type="project" value="TreeGrafter"/>
</dbReference>
<keyword evidence="7" id="KW-0732">Signal</keyword>
<dbReference type="Proteomes" id="UP000176204">
    <property type="component" value="Chromosome I"/>
</dbReference>
<keyword evidence="3 5" id="KW-0378">Hydrolase</keyword>
<evidence type="ECO:0000313" key="10">
    <source>
        <dbReference type="Proteomes" id="UP000176204"/>
    </source>
</evidence>
<feature type="region of interest" description="Disordered" evidence="6">
    <location>
        <begin position="182"/>
        <end position="202"/>
    </location>
</feature>
<dbReference type="GO" id="GO:0004175">
    <property type="term" value="F:endopeptidase activity"/>
    <property type="evidence" value="ECO:0007669"/>
    <property type="project" value="TreeGrafter"/>
</dbReference>
<evidence type="ECO:0000256" key="7">
    <source>
        <dbReference type="SAM" id="SignalP"/>
    </source>
</evidence>
<accession>A0A1C7PDS2</accession>
<protein>
    <submittedName>
        <fullName evidence="9">Tail specific protease</fullName>
    </submittedName>
</protein>
<dbReference type="PROSITE" id="PS51257">
    <property type="entry name" value="PROKAR_LIPOPROTEIN"/>
    <property type="match status" value="1"/>
</dbReference>
<evidence type="ECO:0000256" key="2">
    <source>
        <dbReference type="ARBA" id="ARBA00022670"/>
    </source>
</evidence>
<dbReference type="Pfam" id="PF17804">
    <property type="entry name" value="TSP_NTD"/>
    <property type="match status" value="1"/>
</dbReference>
<dbReference type="Pfam" id="PF11818">
    <property type="entry name" value="DUF3340"/>
    <property type="match status" value="1"/>
</dbReference>
<proteinExistence type="inferred from homology"/>
<dbReference type="CDD" id="cd07560">
    <property type="entry name" value="Peptidase_S41_CPP"/>
    <property type="match status" value="1"/>
</dbReference>
<dbReference type="InterPro" id="IPR020992">
    <property type="entry name" value="Tail_Prtase_C"/>
</dbReference>
<keyword evidence="2 5" id="KW-0645">Protease</keyword>
<dbReference type="InterPro" id="IPR029045">
    <property type="entry name" value="ClpP/crotonase-like_dom_sf"/>
</dbReference>
<dbReference type="OrthoDB" id="9812068at2"/>
<keyword evidence="4 5" id="KW-0720">Serine protease</keyword>
<dbReference type="InterPro" id="IPR001478">
    <property type="entry name" value="PDZ"/>
</dbReference>
<evidence type="ECO:0000256" key="1">
    <source>
        <dbReference type="ARBA" id="ARBA00009179"/>
    </source>
</evidence>
<evidence type="ECO:0000256" key="4">
    <source>
        <dbReference type="ARBA" id="ARBA00022825"/>
    </source>
</evidence>
<dbReference type="SUPFAM" id="SSF52096">
    <property type="entry name" value="ClpP/crotonase"/>
    <property type="match status" value="1"/>
</dbReference>
<evidence type="ECO:0000259" key="8">
    <source>
        <dbReference type="PROSITE" id="PS50106"/>
    </source>
</evidence>
<dbReference type="InterPro" id="IPR041489">
    <property type="entry name" value="PDZ_6"/>
</dbReference>
<dbReference type="SMART" id="SM00228">
    <property type="entry name" value="PDZ"/>
    <property type="match status" value="1"/>
</dbReference>
<feature type="chain" id="PRO_5014266590" evidence="7">
    <location>
        <begin position="30"/>
        <end position="736"/>
    </location>
</feature>
<dbReference type="InterPro" id="IPR040573">
    <property type="entry name" value="TSP_N"/>
</dbReference>
<dbReference type="Gene3D" id="3.90.226.10">
    <property type="entry name" value="2-enoyl-CoA Hydratase, Chain A, domain 1"/>
    <property type="match status" value="1"/>
</dbReference>
<dbReference type="PANTHER" id="PTHR32060">
    <property type="entry name" value="TAIL-SPECIFIC PROTEASE"/>
    <property type="match status" value="1"/>
</dbReference>
<dbReference type="InterPro" id="IPR036034">
    <property type="entry name" value="PDZ_sf"/>
</dbReference>